<dbReference type="InterPro" id="IPR024519">
    <property type="entry name" value="IAT_beta"/>
</dbReference>
<sequence length="1144" mass="119969">MVGNAGAWEGRRKLNRHLTLPIMKVSHAIILAACCLAFPSFAGPVEKNPVATTQPLHEPWTMPLLGSGAHSNDAYTDGHILLNVPLWSTIGTDGTLGGSYLFLEPYTSIGEEGENASSLGIGFRHLFNDQPISALTERGQAAFLEEGWYVGGSLFIDMLRTEHRNEFWQLGFGAEIGTRYLELRGNYYLPLEGGRKSAGSQVDRQTFTSSSTRRNTSLSGSDPFATGNLVLQDVTQTTTATTTFRTTTLTRTTQFYERGMEGWDIEAGFLIPGLDEHMDVKIIGGYASMENQPFGPQERGTGPIRGWRAGLEIRPVPAVVLTGLWHENEAFTGSNWSAGIELQIPLDRTWKDAFKPRRRHLVERMAEPVHRQNAAIRIAHSAETKTTSKTSVKRVTKVVSQSSQRIVLEDDIIFVNNGAPVGNGIQSGNDAAGDGTAEAPMATIQAGANIAMANSNGTGRIWNVYSQGTPAGYAEDVQANAGSVNFIGSGRLIPGKGGKNFGAGPAPMLTGGFNANTIPFFGVTAYRVVDGLSAAPAGVGININNVRRYLVDGNGLADVNVGVNVFSDGILNSGGTIRGNTITSGSMGISVRGTDDAVQDVLIHHNALVNNVGNDINVTLSSSVLNLTLQGNRFQGGGTAAFELNASDDAAVTFASTSNAFQNTGTSAYEMFLTNASVVAGIISDDLLANIGANGVDVHANEDARVGLSVLRNVMTNVTGDGISVLAEGDTVGLFGFNRNSFSQITGQAIDIELTESADAVAFANLNTITAANRGVRAITRGVAGLDLASDFNAIVNSANTGMELRTFDTSGITGALTGNYIQTPVNQAFVTVAGDTSLLTAIISHNTVVHPGNIGIHGIARNLGALDLNFSDNTVIDAPEEHVLVYSEDSGALLSQIHRNNLLTTGAVDGGGGVRMQALGSSSHTMVLSQNTIADLGPPGTGSWGISVSGRDTSSMVVYINQNVISNVQTNSLNVGTEESASAEGVITGNVVTGIQAMGVGIFVAGHGTMDFQVTFNTVQNVAGRGIGALAMDGGDLHLDVAFNVVNNTGLDGIEFRANPGSVGLSVLNFDGNTVLNTGGDAGVIFLEEPGSTMTIYGTPGTGNNIIDGSATWRVLDQFGTTEGIFHIGPPVNADRLDNTSVP</sequence>
<evidence type="ECO:0000259" key="2">
    <source>
        <dbReference type="Pfam" id="PF11924"/>
    </source>
</evidence>
<organism evidence="3 4">
    <name type="scientific">Roseimicrobium gellanilyticum</name>
    <dbReference type="NCBI Taxonomy" id="748857"/>
    <lineage>
        <taxon>Bacteria</taxon>
        <taxon>Pseudomonadati</taxon>
        <taxon>Verrucomicrobiota</taxon>
        <taxon>Verrucomicrobiia</taxon>
        <taxon>Verrucomicrobiales</taxon>
        <taxon>Verrucomicrobiaceae</taxon>
        <taxon>Roseimicrobium</taxon>
    </lineage>
</organism>
<dbReference type="OrthoDB" id="245699at2"/>
<feature type="region of interest" description="Disordered" evidence="1">
    <location>
        <begin position="195"/>
        <end position="221"/>
    </location>
</feature>
<dbReference type="Proteomes" id="UP000253426">
    <property type="component" value="Unassembled WGS sequence"/>
</dbReference>
<proteinExistence type="predicted"/>
<gene>
    <name evidence="3" type="ORF">DES53_1188</name>
</gene>
<dbReference type="InterPro" id="IPR006626">
    <property type="entry name" value="PbH1"/>
</dbReference>
<dbReference type="SMART" id="SM00710">
    <property type="entry name" value="PbH1"/>
    <property type="match status" value="9"/>
</dbReference>
<dbReference type="Pfam" id="PF11924">
    <property type="entry name" value="IAT_beta"/>
    <property type="match status" value="1"/>
</dbReference>
<feature type="compositionally biased region" description="Low complexity" evidence="1">
    <location>
        <begin position="204"/>
        <end position="221"/>
    </location>
</feature>
<dbReference type="AlphaFoldDB" id="A0A366H2D1"/>
<name>A0A366H2D1_9BACT</name>
<comment type="caution">
    <text evidence="3">The sequence shown here is derived from an EMBL/GenBank/DDBJ whole genome shotgun (WGS) entry which is preliminary data.</text>
</comment>
<reference evidence="3 4" key="1">
    <citation type="submission" date="2018-06" db="EMBL/GenBank/DDBJ databases">
        <title>Genomic Encyclopedia of Type Strains, Phase IV (KMG-IV): sequencing the most valuable type-strain genomes for metagenomic binning, comparative biology and taxonomic classification.</title>
        <authorList>
            <person name="Goeker M."/>
        </authorList>
    </citation>
    <scope>NUCLEOTIDE SEQUENCE [LARGE SCALE GENOMIC DNA]</scope>
    <source>
        <strain evidence="3 4">DSM 25532</strain>
    </source>
</reference>
<dbReference type="EMBL" id="QNRR01000018">
    <property type="protein sequence ID" value="RBP36060.1"/>
    <property type="molecule type" value="Genomic_DNA"/>
</dbReference>
<feature type="domain" description="Inverse autotransporter beta-domain" evidence="2">
    <location>
        <begin position="143"/>
        <end position="373"/>
    </location>
</feature>
<keyword evidence="4" id="KW-1185">Reference proteome</keyword>
<dbReference type="InterPro" id="IPR038177">
    <property type="entry name" value="IAT_beta_sf"/>
</dbReference>
<evidence type="ECO:0000313" key="3">
    <source>
        <dbReference type="EMBL" id="RBP36060.1"/>
    </source>
</evidence>
<evidence type="ECO:0000313" key="4">
    <source>
        <dbReference type="Proteomes" id="UP000253426"/>
    </source>
</evidence>
<evidence type="ECO:0000256" key="1">
    <source>
        <dbReference type="SAM" id="MobiDB-lite"/>
    </source>
</evidence>
<protein>
    <submittedName>
        <fullName evidence="3">Inverse autotransporter-like protein with beta domain</fullName>
    </submittedName>
</protein>
<accession>A0A366H2D1</accession>
<dbReference type="Gene3D" id="2.40.160.160">
    <property type="entry name" value="Inverse autotransporter, beta-domain"/>
    <property type="match status" value="1"/>
</dbReference>